<keyword evidence="6 11" id="KW-0498">Mitosis</keyword>
<keyword evidence="5 11" id="KW-0132">Cell division</keyword>
<dbReference type="Ensembl" id="ENSORLT00020015221.1">
    <property type="protein sequence ID" value="ENSORLP00020000125.1"/>
    <property type="gene ID" value="ENSORLG00020022550.1"/>
</dbReference>
<evidence type="ECO:0000256" key="1">
    <source>
        <dbReference type="ARBA" id="ARBA00004584"/>
    </source>
</evidence>
<dbReference type="Proteomes" id="UP000265180">
    <property type="component" value="Chromosome 21"/>
</dbReference>
<feature type="coiled-coil region" evidence="12">
    <location>
        <begin position="91"/>
        <end position="136"/>
    </location>
</feature>
<dbReference type="Gene3D" id="6.10.250.1950">
    <property type="match status" value="1"/>
</dbReference>
<evidence type="ECO:0000256" key="8">
    <source>
        <dbReference type="ARBA" id="ARBA00023306"/>
    </source>
</evidence>
<keyword evidence="8 11" id="KW-0131">Cell cycle</keyword>
<evidence type="ECO:0000256" key="6">
    <source>
        <dbReference type="ARBA" id="ARBA00022776"/>
    </source>
</evidence>
<dbReference type="CDD" id="cd23784">
    <property type="entry name" value="RWD_Spc25"/>
    <property type="match status" value="1"/>
</dbReference>
<keyword evidence="11" id="KW-0995">Kinetochore</keyword>
<comment type="subunit">
    <text evidence="11">Component of the NDC80 complex.</text>
</comment>
<comment type="subcellular location">
    <subcellularLocation>
        <location evidence="1">Chromosome</location>
        <location evidence="1">Centromere</location>
    </subcellularLocation>
    <subcellularLocation>
        <location evidence="11">Nucleus</location>
    </subcellularLocation>
    <subcellularLocation>
        <location evidence="11">Chromosome</location>
        <location evidence="11">Centromere</location>
        <location evidence="11">Kinetochore</location>
    </subcellularLocation>
</comment>
<sequence length="247" mass="28599">MKVSYKHQSIMMSITDPNMSDRFTSEMEESHSKHLKTYADIIDMTTELSLSHKQLVKSAVETCLKKCTDDEKLFETIKTFKKDLQQKTVALKEKQHAISEMMSEIQEKDTEKEKIIQKIENLKEEQIKRKQIIESQYKANKTRLRNLQKARLVFQDHLGLEIRTILSKTQSAKGEKLQFVYRNINPSDPESAYVITMGIKENGSYQIVSSDPVLEGLPVLETRLQETNNLPAFLANVRKEFIGQVRC</sequence>
<evidence type="ECO:0000256" key="9">
    <source>
        <dbReference type="ARBA" id="ARBA00023328"/>
    </source>
</evidence>
<evidence type="ECO:0000256" key="10">
    <source>
        <dbReference type="ARBA" id="ARBA00045419"/>
    </source>
</evidence>
<protein>
    <recommendedName>
        <fullName evidence="3 11">Kinetochore protein SPC25</fullName>
    </recommendedName>
</protein>
<dbReference type="InterPro" id="IPR013255">
    <property type="entry name" value="Spc25_C"/>
</dbReference>
<evidence type="ECO:0000313" key="15">
    <source>
        <dbReference type="Proteomes" id="UP000265180"/>
    </source>
</evidence>
<evidence type="ECO:0000259" key="13">
    <source>
        <dbReference type="Pfam" id="PF08234"/>
    </source>
</evidence>
<evidence type="ECO:0000256" key="12">
    <source>
        <dbReference type="SAM" id="Coils"/>
    </source>
</evidence>
<dbReference type="Pfam" id="PF08234">
    <property type="entry name" value="Spindle_Spc25"/>
    <property type="match status" value="1"/>
</dbReference>
<reference evidence="14 15" key="2">
    <citation type="submission" date="2017-04" db="EMBL/GenBank/DDBJ databases">
        <title>CpG methylation of centromeres and impact of large insertions on vertebrate speciation.</title>
        <authorList>
            <person name="Ichikawa K."/>
            <person name="Yoshimura J."/>
            <person name="Morishita S."/>
        </authorList>
    </citation>
    <scope>NUCLEOTIDE SEQUENCE</scope>
    <source>
        <strain evidence="14 15">HNI</strain>
    </source>
</reference>
<accession>A0A3P9JVK3</accession>
<keyword evidence="9 11" id="KW-0137">Centromere</keyword>
<dbReference type="GO" id="GO:0007059">
    <property type="term" value="P:chromosome segregation"/>
    <property type="evidence" value="ECO:0007669"/>
    <property type="project" value="InterPro"/>
</dbReference>
<reference evidence="14" key="4">
    <citation type="submission" date="2025-09" db="UniProtKB">
        <authorList>
            <consortium name="Ensembl"/>
        </authorList>
    </citation>
    <scope>IDENTIFICATION</scope>
    <source>
        <strain evidence="14">HNI</strain>
    </source>
</reference>
<keyword evidence="11" id="KW-0539">Nucleus</keyword>
<dbReference type="PANTHER" id="PTHR14281">
    <property type="entry name" value="KINETOCHORE PROTEIN SPC25-RELATED"/>
    <property type="match status" value="1"/>
</dbReference>
<reference evidence="14" key="3">
    <citation type="submission" date="2025-08" db="UniProtKB">
        <authorList>
            <consortium name="Ensembl"/>
        </authorList>
    </citation>
    <scope>IDENTIFICATION</scope>
    <source>
        <strain evidence="14">HNI</strain>
    </source>
</reference>
<evidence type="ECO:0000256" key="5">
    <source>
        <dbReference type="ARBA" id="ARBA00022618"/>
    </source>
</evidence>
<proteinExistence type="inferred from homology"/>
<comment type="function">
    <text evidence="10">Acts as a component of the essential kinetochore-associated NDC80 complex, which is required for chromosome segregation and spindle checkpoint activity. Required for kinetochore integrity and the organization of stable microtubule binding sites in the outer plate of the kinetochore. The NDC80 complex synergistically enhances the affinity of the SKA1 complex for microtubules and may allow the NDC80 complex to track depolymerizing microtubules.</text>
</comment>
<keyword evidence="7 12" id="KW-0175">Coiled coil</keyword>
<evidence type="ECO:0000313" key="14">
    <source>
        <dbReference type="Ensembl" id="ENSORLP00020000125.1"/>
    </source>
</evidence>
<evidence type="ECO:0000256" key="7">
    <source>
        <dbReference type="ARBA" id="ARBA00023054"/>
    </source>
</evidence>
<dbReference type="PANTHER" id="PTHR14281:SF0">
    <property type="entry name" value="KINETOCHORE PROTEIN SPC25"/>
    <property type="match status" value="1"/>
</dbReference>
<feature type="domain" description="Chromosome segregation protein Spc25 C-terminal" evidence="13">
    <location>
        <begin position="173"/>
        <end position="241"/>
    </location>
</feature>
<dbReference type="InterPro" id="IPR045143">
    <property type="entry name" value="Spc25"/>
</dbReference>
<keyword evidence="4 11" id="KW-0158">Chromosome</keyword>
<evidence type="ECO:0000256" key="2">
    <source>
        <dbReference type="ARBA" id="ARBA00006379"/>
    </source>
</evidence>
<evidence type="ECO:0000256" key="11">
    <source>
        <dbReference type="RuleBase" id="RU367150"/>
    </source>
</evidence>
<reference key="1">
    <citation type="journal article" date="2007" name="Nature">
        <title>The medaka draft genome and insights into vertebrate genome evolution.</title>
        <authorList>
            <person name="Kasahara M."/>
            <person name="Naruse K."/>
            <person name="Sasaki S."/>
            <person name="Nakatani Y."/>
            <person name="Qu W."/>
            <person name="Ahsan B."/>
            <person name="Yamada T."/>
            <person name="Nagayasu Y."/>
            <person name="Doi K."/>
            <person name="Kasai Y."/>
            <person name="Jindo T."/>
            <person name="Kobayashi D."/>
            <person name="Shimada A."/>
            <person name="Toyoda A."/>
            <person name="Kuroki Y."/>
            <person name="Fujiyama A."/>
            <person name="Sasaki T."/>
            <person name="Shimizu A."/>
            <person name="Asakawa S."/>
            <person name="Shimizu N."/>
            <person name="Hashimoto S."/>
            <person name="Yang J."/>
            <person name="Lee Y."/>
            <person name="Matsushima K."/>
            <person name="Sugano S."/>
            <person name="Sakaizumi M."/>
            <person name="Narita T."/>
            <person name="Ohishi K."/>
            <person name="Haga S."/>
            <person name="Ohta F."/>
            <person name="Nomoto H."/>
            <person name="Nogata K."/>
            <person name="Morishita T."/>
            <person name="Endo T."/>
            <person name="Shin-I T."/>
            <person name="Takeda H."/>
            <person name="Morishita S."/>
            <person name="Kohara Y."/>
        </authorList>
    </citation>
    <scope>NUCLEOTIDE SEQUENCE [LARGE SCALE GENOMIC DNA]</scope>
    <source>
        <strain>Hd-rR</strain>
    </source>
</reference>
<organism evidence="14 15">
    <name type="scientific">Oryzias latipes</name>
    <name type="common">Japanese rice fish</name>
    <name type="synonym">Japanese killifish</name>
    <dbReference type="NCBI Taxonomy" id="8090"/>
    <lineage>
        <taxon>Eukaryota</taxon>
        <taxon>Metazoa</taxon>
        <taxon>Chordata</taxon>
        <taxon>Craniata</taxon>
        <taxon>Vertebrata</taxon>
        <taxon>Euteleostomi</taxon>
        <taxon>Actinopterygii</taxon>
        <taxon>Neopterygii</taxon>
        <taxon>Teleostei</taxon>
        <taxon>Neoteleostei</taxon>
        <taxon>Acanthomorphata</taxon>
        <taxon>Ovalentaria</taxon>
        <taxon>Atherinomorphae</taxon>
        <taxon>Beloniformes</taxon>
        <taxon>Adrianichthyidae</taxon>
        <taxon>Oryziinae</taxon>
        <taxon>Oryzias</taxon>
    </lineage>
</organism>
<dbReference type="GO" id="GO:0005634">
    <property type="term" value="C:nucleus"/>
    <property type="evidence" value="ECO:0007669"/>
    <property type="project" value="UniProtKB-SubCell"/>
</dbReference>
<comment type="similarity">
    <text evidence="2 11">Belongs to the SPC25 family.</text>
</comment>
<evidence type="ECO:0000256" key="4">
    <source>
        <dbReference type="ARBA" id="ARBA00022454"/>
    </source>
</evidence>
<dbReference type="AlphaFoldDB" id="A0A3P9JVK3"/>
<dbReference type="GO" id="GO:0051301">
    <property type="term" value="P:cell division"/>
    <property type="evidence" value="ECO:0007669"/>
    <property type="project" value="UniProtKB-UniRule"/>
</dbReference>
<dbReference type="GO" id="GO:0031262">
    <property type="term" value="C:Ndc80 complex"/>
    <property type="evidence" value="ECO:0007669"/>
    <property type="project" value="InterPro"/>
</dbReference>
<name>A0A3P9JVK3_ORYLA</name>
<evidence type="ECO:0000256" key="3">
    <source>
        <dbReference type="ARBA" id="ARBA00013692"/>
    </source>
</evidence>